<dbReference type="PANTHER" id="PTHR45444:SF3">
    <property type="entry name" value="XANTHINE DEHYDROGENASE"/>
    <property type="match status" value="1"/>
</dbReference>
<dbReference type="Pfam" id="PF00941">
    <property type="entry name" value="FAD_binding_5"/>
    <property type="match status" value="1"/>
</dbReference>
<dbReference type="GO" id="GO:0016491">
    <property type="term" value="F:oxidoreductase activity"/>
    <property type="evidence" value="ECO:0007669"/>
    <property type="project" value="InterPro"/>
</dbReference>
<dbReference type="InterPro" id="IPR036318">
    <property type="entry name" value="FAD-bd_PCMH-like_sf"/>
</dbReference>
<name>A0AA36ILH9_9DINO</name>
<dbReference type="InterPro" id="IPR016166">
    <property type="entry name" value="FAD-bd_PCMH"/>
</dbReference>
<organism evidence="2 3">
    <name type="scientific">Effrenium voratum</name>
    <dbReference type="NCBI Taxonomy" id="2562239"/>
    <lineage>
        <taxon>Eukaryota</taxon>
        <taxon>Sar</taxon>
        <taxon>Alveolata</taxon>
        <taxon>Dinophyceae</taxon>
        <taxon>Suessiales</taxon>
        <taxon>Symbiodiniaceae</taxon>
        <taxon>Effrenium</taxon>
    </lineage>
</organism>
<accession>A0AA36ILH9</accession>
<dbReference type="PANTHER" id="PTHR45444">
    <property type="entry name" value="XANTHINE DEHYDROGENASE"/>
    <property type="match status" value="1"/>
</dbReference>
<reference evidence="2" key="1">
    <citation type="submission" date="2023-08" db="EMBL/GenBank/DDBJ databases">
        <authorList>
            <person name="Chen Y."/>
            <person name="Shah S."/>
            <person name="Dougan E. K."/>
            <person name="Thang M."/>
            <person name="Chan C."/>
        </authorList>
    </citation>
    <scope>NUCLEOTIDE SEQUENCE</scope>
</reference>
<dbReference type="PROSITE" id="PS51387">
    <property type="entry name" value="FAD_PCMH"/>
    <property type="match status" value="1"/>
</dbReference>
<evidence type="ECO:0000313" key="3">
    <source>
        <dbReference type="Proteomes" id="UP001178507"/>
    </source>
</evidence>
<comment type="caution">
    <text evidence="2">The sequence shown here is derived from an EMBL/GenBank/DDBJ whole genome shotgun (WGS) entry which is preliminary data.</text>
</comment>
<sequence>MRGCTGYRPILDAAKAFACDKDKCPSASEEPADPAAEKGTRVTSCTAQAVQGAAEVKAPSFPEELKTAGLEPLKICGSKVTWYRPTDLASLLLLKQAEPKAKMVAGNTEVGIEMKFKQCEYPVTISTVAVKELHSLRFEDKTLVIGGAVTLSTLEHFLESQELPQRFQAHQGCILMGSLGT</sequence>
<keyword evidence="3" id="KW-1185">Reference proteome</keyword>
<dbReference type="Gene3D" id="1.10.150.120">
    <property type="entry name" value="[2Fe-2S]-binding domain"/>
    <property type="match status" value="1"/>
</dbReference>
<feature type="domain" description="FAD-binding PCMH-type" evidence="1">
    <location>
        <begin position="75"/>
        <end position="181"/>
    </location>
</feature>
<evidence type="ECO:0000259" key="1">
    <source>
        <dbReference type="PROSITE" id="PS51387"/>
    </source>
</evidence>
<dbReference type="Gene3D" id="3.30.43.10">
    <property type="entry name" value="Uridine Diphospho-n-acetylenolpyruvylglucosamine Reductase, domain 2"/>
    <property type="match status" value="1"/>
</dbReference>
<dbReference type="GO" id="GO:0005506">
    <property type="term" value="F:iron ion binding"/>
    <property type="evidence" value="ECO:0007669"/>
    <property type="project" value="InterPro"/>
</dbReference>
<dbReference type="AlphaFoldDB" id="A0AA36ILH9"/>
<dbReference type="FunFam" id="3.30.43.10:FF:000001">
    <property type="entry name" value="Xanthine dehydrogenase/oxidase"/>
    <property type="match status" value="1"/>
</dbReference>
<dbReference type="Proteomes" id="UP001178507">
    <property type="component" value="Unassembled WGS sequence"/>
</dbReference>
<dbReference type="InterPro" id="IPR016208">
    <property type="entry name" value="Ald_Oxase/xanthine_DH-like"/>
</dbReference>
<protein>
    <recommendedName>
        <fullName evidence="1">FAD-binding PCMH-type domain-containing protein</fullName>
    </recommendedName>
</protein>
<dbReference type="InterPro" id="IPR002346">
    <property type="entry name" value="Mopterin_DH_FAD-bd"/>
</dbReference>
<dbReference type="GO" id="GO:0071949">
    <property type="term" value="F:FAD binding"/>
    <property type="evidence" value="ECO:0007669"/>
    <property type="project" value="InterPro"/>
</dbReference>
<proteinExistence type="predicted"/>
<evidence type="ECO:0000313" key="2">
    <source>
        <dbReference type="EMBL" id="CAJ1388961.1"/>
    </source>
</evidence>
<dbReference type="InterPro" id="IPR016167">
    <property type="entry name" value="FAD-bd_PCMH_sub1"/>
</dbReference>
<dbReference type="EMBL" id="CAUJNA010001780">
    <property type="protein sequence ID" value="CAJ1388961.1"/>
    <property type="molecule type" value="Genomic_DNA"/>
</dbReference>
<dbReference type="SUPFAM" id="SSF56176">
    <property type="entry name" value="FAD-binding/transporter-associated domain-like"/>
    <property type="match status" value="1"/>
</dbReference>
<gene>
    <name evidence="2" type="ORF">EVOR1521_LOCUS14691</name>
</gene>